<dbReference type="InterPro" id="IPR032508">
    <property type="entry name" value="FecR_C"/>
</dbReference>
<dbReference type="RefSeq" id="WP_346756217.1">
    <property type="nucleotide sequence ID" value="NZ_JAUJEB010000001.1"/>
</dbReference>
<organism evidence="4 5">
    <name type="scientific">Agaribacillus aureus</name>
    <dbReference type="NCBI Taxonomy" id="3051825"/>
    <lineage>
        <taxon>Bacteria</taxon>
        <taxon>Pseudomonadati</taxon>
        <taxon>Bacteroidota</taxon>
        <taxon>Cytophagia</taxon>
        <taxon>Cytophagales</taxon>
        <taxon>Splendidivirgaceae</taxon>
        <taxon>Agaribacillus</taxon>
    </lineage>
</organism>
<evidence type="ECO:0000313" key="4">
    <source>
        <dbReference type="EMBL" id="MDN5210877.1"/>
    </source>
</evidence>
<dbReference type="PIRSF" id="PIRSF018266">
    <property type="entry name" value="FecR"/>
    <property type="match status" value="1"/>
</dbReference>
<dbReference type="EMBL" id="JAUJEB010000001">
    <property type="protein sequence ID" value="MDN5210877.1"/>
    <property type="molecule type" value="Genomic_DNA"/>
</dbReference>
<keyword evidence="1" id="KW-0812">Transmembrane</keyword>
<evidence type="ECO:0000259" key="3">
    <source>
        <dbReference type="Pfam" id="PF16344"/>
    </source>
</evidence>
<dbReference type="PANTHER" id="PTHR30273">
    <property type="entry name" value="PERIPLASMIC SIGNAL SENSOR AND SIGMA FACTOR ACTIVATOR FECR-RELATED"/>
    <property type="match status" value="1"/>
</dbReference>
<feature type="domain" description="Protein FecR C-terminal" evidence="3">
    <location>
        <begin position="284"/>
        <end position="351"/>
    </location>
</feature>
<dbReference type="Pfam" id="PF04773">
    <property type="entry name" value="FecR"/>
    <property type="match status" value="1"/>
</dbReference>
<gene>
    <name evidence="4" type="ORF">QQ020_02420</name>
</gene>
<proteinExistence type="predicted"/>
<sequence>MQRDYTNYEAHDFIDDKSFQSFAYKENVTDISFWNDWIKSHPEKINEIEEALFLLRNIYADNKQLLSREEREHELQKVFAQIDKKQQASVKSKVLDANTWYSWRSVAAVLLLLVVSVSIFYLNSEIPVSDTPMEQVEWIEKTVPHGQKLTTKLSDGSIIKLNAGSKLRFPKQFSASLREVYLEGEAFFEVERDTSRKFIIHTERVLTSVLGTSFNIKAYPEDQITQVAVATGKVLVQSEDHQGDIRQSVTLRANEMAVYDKKDFNRLKAVRVGESEFSWRDDILYFDKTPVPELVVMLERWYGKQIRLENEAFRNKTYSGIFENETLKNVLEGIKFEADIKYEIKGNNVLIY</sequence>
<evidence type="ECO:0000256" key="1">
    <source>
        <dbReference type="SAM" id="Phobius"/>
    </source>
</evidence>
<feature type="transmembrane region" description="Helical" evidence="1">
    <location>
        <begin position="101"/>
        <end position="122"/>
    </location>
</feature>
<accession>A0ABT8KZG6</accession>
<dbReference type="Gene3D" id="2.60.120.1440">
    <property type="match status" value="1"/>
</dbReference>
<protein>
    <submittedName>
        <fullName evidence="4">DUF4974 domain-containing protein</fullName>
    </submittedName>
</protein>
<dbReference type="Pfam" id="PF16344">
    <property type="entry name" value="FecR_C"/>
    <property type="match status" value="1"/>
</dbReference>
<dbReference type="Proteomes" id="UP001172083">
    <property type="component" value="Unassembled WGS sequence"/>
</dbReference>
<keyword evidence="1" id="KW-0472">Membrane</keyword>
<dbReference type="Gene3D" id="3.55.50.30">
    <property type="match status" value="1"/>
</dbReference>
<dbReference type="InterPro" id="IPR006860">
    <property type="entry name" value="FecR"/>
</dbReference>
<evidence type="ECO:0000313" key="5">
    <source>
        <dbReference type="Proteomes" id="UP001172083"/>
    </source>
</evidence>
<name>A0ABT8KZG6_9BACT</name>
<dbReference type="InterPro" id="IPR012373">
    <property type="entry name" value="Ferrdict_sens_TM"/>
</dbReference>
<reference evidence="4" key="1">
    <citation type="submission" date="2023-06" db="EMBL/GenBank/DDBJ databases">
        <title>Genomic of Agaribacillus aureum.</title>
        <authorList>
            <person name="Wang G."/>
        </authorList>
    </citation>
    <scope>NUCLEOTIDE SEQUENCE</scope>
    <source>
        <strain evidence="4">BMA12</strain>
    </source>
</reference>
<keyword evidence="5" id="KW-1185">Reference proteome</keyword>
<evidence type="ECO:0000259" key="2">
    <source>
        <dbReference type="Pfam" id="PF04773"/>
    </source>
</evidence>
<keyword evidence="1" id="KW-1133">Transmembrane helix</keyword>
<dbReference type="PANTHER" id="PTHR30273:SF2">
    <property type="entry name" value="PROTEIN FECR"/>
    <property type="match status" value="1"/>
</dbReference>
<feature type="domain" description="FecR protein" evidence="2">
    <location>
        <begin position="145"/>
        <end position="234"/>
    </location>
</feature>
<comment type="caution">
    <text evidence="4">The sequence shown here is derived from an EMBL/GenBank/DDBJ whole genome shotgun (WGS) entry which is preliminary data.</text>
</comment>